<keyword evidence="5" id="KW-0489">Methyltransferase</keyword>
<evidence type="ECO:0000256" key="4">
    <source>
        <dbReference type="ARBA" id="ARBA00023136"/>
    </source>
</evidence>
<dbReference type="InterPro" id="IPR007269">
    <property type="entry name" value="ICMT_MeTrfase"/>
</dbReference>
<feature type="transmembrane region" description="Helical" evidence="5">
    <location>
        <begin position="76"/>
        <end position="100"/>
    </location>
</feature>
<name>A0A8T8SJN5_9BASI</name>
<sequence>MSASHHQPPPASSLPTIPPRHLLNSTVPINTDPAVLISRIFLDALLPLLCAILAIRSFIPPHRASTKAQSRCRKDAFASFGLIKVPPVLVTTLYTLALIWHVRVSWGDVLSKFGAEAWALPALVGQEAWWERLGWTMAGLGGGLRYWCYRELWHFFTFTLAVLDDHRIVSSGPYAVVRHPSYSGLFMVTSGLTVLMQVLPIPYVGNCPPFRAACVTIFCAYMIWSRIEDEEEMMVREFEVRRRRQRVAAGTHSRNSSSASGTSSLLTPSFIAGDATHLHSVTVDKKYGSVQIQTGGTTNDQAGISVKVDQNSHEDDVETDYEAYRRKVPWKLIPYLV</sequence>
<dbReference type="Proteomes" id="UP000077521">
    <property type="component" value="Unassembled WGS sequence"/>
</dbReference>
<dbReference type="PANTHER" id="PTHR12714">
    <property type="entry name" value="PROTEIN-S ISOPRENYLCYSTEINE O-METHYLTRANSFERASE"/>
    <property type="match status" value="1"/>
</dbReference>
<organism evidence="6 7">
    <name type="scientific">Tilletia indica</name>
    <dbReference type="NCBI Taxonomy" id="43049"/>
    <lineage>
        <taxon>Eukaryota</taxon>
        <taxon>Fungi</taxon>
        <taxon>Dikarya</taxon>
        <taxon>Basidiomycota</taxon>
        <taxon>Ustilaginomycotina</taxon>
        <taxon>Exobasidiomycetes</taxon>
        <taxon>Tilletiales</taxon>
        <taxon>Tilletiaceae</taxon>
        <taxon>Tilletia</taxon>
    </lineage>
</organism>
<reference evidence="6" key="2">
    <citation type="journal article" date="2019" name="IMA Fungus">
        <title>Genome sequencing and comparison of five Tilletia species to identify candidate genes for the detection of regulated species infecting wheat.</title>
        <authorList>
            <person name="Nguyen H.D.T."/>
            <person name="Sultana T."/>
            <person name="Kesanakurti P."/>
            <person name="Hambleton S."/>
        </authorList>
    </citation>
    <scope>NUCLEOTIDE SEQUENCE</scope>
    <source>
        <strain evidence="6">DAOMC 236416</strain>
    </source>
</reference>
<dbReference type="AlphaFoldDB" id="A0A8T8SJN5"/>
<dbReference type="GO" id="GO:0032259">
    <property type="term" value="P:methylation"/>
    <property type="evidence" value="ECO:0007669"/>
    <property type="project" value="UniProtKB-KW"/>
</dbReference>
<keyword evidence="7" id="KW-1185">Reference proteome</keyword>
<dbReference type="EMBL" id="LWDF02000894">
    <property type="protein sequence ID" value="KAE8241543.1"/>
    <property type="molecule type" value="Genomic_DNA"/>
</dbReference>
<comment type="similarity">
    <text evidence="5">Belongs to the class VI-like SAM-binding methyltransferase superfamily. Isoprenylcysteine carboxyl methyltransferase family.</text>
</comment>
<evidence type="ECO:0000313" key="7">
    <source>
        <dbReference type="Proteomes" id="UP000077521"/>
    </source>
</evidence>
<protein>
    <recommendedName>
        <fullName evidence="5">Protein-S-isoprenylcysteine O-methyltransferase</fullName>
        <ecNumber evidence="5">2.1.1.100</ecNumber>
    </recommendedName>
</protein>
<dbReference type="Pfam" id="PF04140">
    <property type="entry name" value="ICMT"/>
    <property type="match status" value="1"/>
</dbReference>
<dbReference type="GO" id="GO:0005789">
    <property type="term" value="C:endoplasmic reticulum membrane"/>
    <property type="evidence" value="ECO:0007669"/>
    <property type="project" value="UniProtKB-SubCell"/>
</dbReference>
<evidence type="ECO:0000256" key="3">
    <source>
        <dbReference type="ARBA" id="ARBA00022989"/>
    </source>
</evidence>
<feature type="transmembrane region" description="Helical" evidence="5">
    <location>
        <begin position="36"/>
        <end position="55"/>
    </location>
</feature>
<dbReference type="GO" id="GO:0004671">
    <property type="term" value="F:protein C-terminal S-isoprenylcysteine carboxyl O-methyltransferase activity"/>
    <property type="evidence" value="ECO:0007669"/>
    <property type="project" value="UniProtKB-EC"/>
</dbReference>
<comment type="caution">
    <text evidence="5">Lacks conserved residue(s) required for the propagation of feature annotation.</text>
</comment>
<keyword evidence="4 5" id="KW-0472">Membrane</keyword>
<evidence type="ECO:0000256" key="2">
    <source>
        <dbReference type="ARBA" id="ARBA00022692"/>
    </source>
</evidence>
<dbReference type="EC" id="2.1.1.100" evidence="5"/>
<keyword evidence="5" id="KW-0808">Transferase</keyword>
<keyword evidence="5" id="KW-0949">S-adenosyl-L-methionine</keyword>
<evidence type="ECO:0000256" key="1">
    <source>
        <dbReference type="ARBA" id="ARBA00004141"/>
    </source>
</evidence>
<keyword evidence="5" id="KW-0256">Endoplasmic reticulum</keyword>
<proteinExistence type="inferred from homology"/>
<keyword evidence="2 5" id="KW-0812">Transmembrane</keyword>
<accession>A0A8T8SJN5</accession>
<reference evidence="6" key="1">
    <citation type="submission" date="2016-04" db="EMBL/GenBank/DDBJ databases">
        <authorList>
            <person name="Nguyen H.D."/>
            <person name="Samba Siva P."/>
            <person name="Cullis J."/>
            <person name="Levesque C.A."/>
            <person name="Hambleton S."/>
        </authorList>
    </citation>
    <scope>NUCLEOTIDE SEQUENCE</scope>
    <source>
        <strain evidence="6">DAOMC 236416</strain>
    </source>
</reference>
<dbReference type="PANTHER" id="PTHR12714:SF25">
    <property type="entry name" value="CONSERVED HYPOTHETICAL MEMBRANE PROTEIN"/>
    <property type="match status" value="1"/>
</dbReference>
<dbReference type="Gene3D" id="1.20.120.1630">
    <property type="match status" value="1"/>
</dbReference>
<comment type="catalytic activity">
    <reaction evidence="5">
        <text>[protein]-C-terminal S-[(2E,6E)-farnesyl]-L-cysteine + S-adenosyl-L-methionine = [protein]-C-terminal S-[(2E,6E)-farnesyl]-L-cysteine methyl ester + S-adenosyl-L-homocysteine</text>
        <dbReference type="Rhea" id="RHEA:21672"/>
        <dbReference type="Rhea" id="RHEA-COMP:12125"/>
        <dbReference type="Rhea" id="RHEA-COMP:12126"/>
        <dbReference type="ChEBI" id="CHEBI:57856"/>
        <dbReference type="ChEBI" id="CHEBI:59789"/>
        <dbReference type="ChEBI" id="CHEBI:90510"/>
        <dbReference type="ChEBI" id="CHEBI:90511"/>
        <dbReference type="EC" id="2.1.1.100"/>
    </reaction>
</comment>
<keyword evidence="3 5" id="KW-1133">Transmembrane helix</keyword>
<gene>
    <name evidence="6" type="ORF">A4X13_0g7370</name>
</gene>
<evidence type="ECO:0000256" key="5">
    <source>
        <dbReference type="RuleBase" id="RU362022"/>
    </source>
</evidence>
<comment type="caution">
    <text evidence="6">The sequence shown here is derived from an EMBL/GenBank/DDBJ whole genome shotgun (WGS) entry which is preliminary data.</text>
</comment>
<evidence type="ECO:0000313" key="6">
    <source>
        <dbReference type="EMBL" id="KAE8241543.1"/>
    </source>
</evidence>
<comment type="subcellular location">
    <subcellularLocation>
        <location evidence="5">Endoplasmic reticulum membrane</location>
        <topology evidence="5">Multi-pass membrane protein</topology>
    </subcellularLocation>
    <subcellularLocation>
        <location evidence="1">Membrane</location>
        <topology evidence="1">Multi-pass membrane protein</topology>
    </subcellularLocation>
</comment>